<evidence type="ECO:0000313" key="2">
    <source>
        <dbReference type="Proteomes" id="UP000789831"/>
    </source>
</evidence>
<sequence length="266" mass="30917">MSDFMQLSQHIISPTRHETHPTLSTASVEKEIQRSNVLIIGKTILLSFGYSNNCNHKFSLEPHTDEFEKKILKNTNKKTPNCFMLFRTCFSNSAANNLHCKEQLCPLSENKFNYLRFISKISKIIWKTHKDRLFDIFSKLYDELKAKKTEFRKLKPNNMRTQYSPFRDPTLYTMVSPENCGFSASHAPIDSNTMASPKNMEPSTSHASVGSSITVPLGNLEYSMFHESYIVVLPKQYQQDILLHRKYCDNFGSEREFSMIYKQRNQ</sequence>
<proteinExistence type="predicted"/>
<dbReference type="Proteomes" id="UP000789831">
    <property type="component" value="Unassembled WGS sequence"/>
</dbReference>
<dbReference type="AlphaFoldDB" id="A0A9N9CZA9"/>
<organism evidence="1 2">
    <name type="scientific">Ambispora gerdemannii</name>
    <dbReference type="NCBI Taxonomy" id="144530"/>
    <lineage>
        <taxon>Eukaryota</taxon>
        <taxon>Fungi</taxon>
        <taxon>Fungi incertae sedis</taxon>
        <taxon>Mucoromycota</taxon>
        <taxon>Glomeromycotina</taxon>
        <taxon>Glomeromycetes</taxon>
        <taxon>Archaeosporales</taxon>
        <taxon>Ambisporaceae</taxon>
        <taxon>Ambispora</taxon>
    </lineage>
</organism>
<evidence type="ECO:0000313" key="1">
    <source>
        <dbReference type="EMBL" id="CAG8621740.1"/>
    </source>
</evidence>
<name>A0A9N9CZA9_9GLOM</name>
<dbReference type="EMBL" id="CAJVPL010002879">
    <property type="protein sequence ID" value="CAG8621740.1"/>
    <property type="molecule type" value="Genomic_DNA"/>
</dbReference>
<accession>A0A9N9CZA9</accession>
<comment type="caution">
    <text evidence="1">The sequence shown here is derived from an EMBL/GenBank/DDBJ whole genome shotgun (WGS) entry which is preliminary data.</text>
</comment>
<gene>
    <name evidence="1" type="ORF">AGERDE_LOCUS10097</name>
</gene>
<reference evidence="1" key="1">
    <citation type="submission" date="2021-06" db="EMBL/GenBank/DDBJ databases">
        <authorList>
            <person name="Kallberg Y."/>
            <person name="Tangrot J."/>
            <person name="Rosling A."/>
        </authorList>
    </citation>
    <scope>NUCLEOTIDE SEQUENCE</scope>
    <source>
        <strain evidence="1">MT106</strain>
    </source>
</reference>
<protein>
    <submittedName>
        <fullName evidence="1">922_t:CDS:1</fullName>
    </submittedName>
</protein>
<keyword evidence="2" id="KW-1185">Reference proteome</keyword>